<dbReference type="HOGENOM" id="CLU_068820_1_0_1"/>
<dbReference type="KEGG" id="psq:PUNSTDRAFT_93696"/>
<dbReference type="AlphaFoldDB" id="R7S002"/>
<gene>
    <name evidence="12" type="ORF">PUNSTDRAFT_93696</name>
</gene>
<feature type="signal peptide" evidence="11">
    <location>
        <begin position="1"/>
        <end position="22"/>
    </location>
</feature>
<feature type="chain" id="PRO_5004443671" description="Signal sequence receptor subunit alpha" evidence="11">
    <location>
        <begin position="23"/>
        <end position="254"/>
    </location>
</feature>
<keyword evidence="2 10" id="KW-0812">Transmembrane</keyword>
<comment type="subcellular location">
    <subcellularLocation>
        <location evidence="1">Endoplasmic reticulum membrane</location>
        <topology evidence="1">Single-pass type I membrane protein</topology>
    </subcellularLocation>
</comment>
<name>R7S002_PUNST</name>
<keyword evidence="6 10" id="KW-0472">Membrane</keyword>
<evidence type="ECO:0000256" key="3">
    <source>
        <dbReference type="ARBA" id="ARBA00022729"/>
    </source>
</evidence>
<proteinExistence type="inferred from homology"/>
<evidence type="ECO:0000256" key="10">
    <source>
        <dbReference type="SAM" id="Phobius"/>
    </source>
</evidence>
<evidence type="ECO:0000256" key="4">
    <source>
        <dbReference type="ARBA" id="ARBA00022824"/>
    </source>
</evidence>
<dbReference type="GO" id="GO:0005789">
    <property type="term" value="C:endoplasmic reticulum membrane"/>
    <property type="evidence" value="ECO:0007669"/>
    <property type="project" value="UniProtKB-SubCell"/>
</dbReference>
<dbReference type="PANTHER" id="PTHR12924:SF0">
    <property type="entry name" value="TRANSLOCON-ASSOCIATED PROTEIN SUBUNIT ALPHA"/>
    <property type="match status" value="1"/>
</dbReference>
<dbReference type="PANTHER" id="PTHR12924">
    <property type="entry name" value="TRANSLOCON-ASSOCIATED PROTEIN, ALPHA SUBUNIT"/>
    <property type="match status" value="1"/>
</dbReference>
<evidence type="ECO:0000256" key="1">
    <source>
        <dbReference type="ARBA" id="ARBA00004115"/>
    </source>
</evidence>
<dbReference type="eggNOG" id="ENOG502S7BF">
    <property type="taxonomic scope" value="Eukaryota"/>
</dbReference>
<evidence type="ECO:0000256" key="8">
    <source>
        <dbReference type="ARBA" id="ARBA00038311"/>
    </source>
</evidence>
<evidence type="ECO:0000256" key="2">
    <source>
        <dbReference type="ARBA" id="ARBA00022692"/>
    </source>
</evidence>
<keyword evidence="13" id="KW-1185">Reference proteome</keyword>
<dbReference type="EMBL" id="JH687559">
    <property type="protein sequence ID" value="EIN03695.1"/>
    <property type="molecule type" value="Genomic_DNA"/>
</dbReference>
<evidence type="ECO:0008006" key="14">
    <source>
        <dbReference type="Google" id="ProtNLM"/>
    </source>
</evidence>
<evidence type="ECO:0000256" key="9">
    <source>
        <dbReference type="SAM" id="MobiDB-lite"/>
    </source>
</evidence>
<dbReference type="OrthoDB" id="1926781at2759"/>
<dbReference type="Pfam" id="PF03896">
    <property type="entry name" value="TRAP_alpha"/>
    <property type="match status" value="1"/>
</dbReference>
<evidence type="ECO:0000313" key="13">
    <source>
        <dbReference type="Proteomes" id="UP000054196"/>
    </source>
</evidence>
<feature type="region of interest" description="Disordered" evidence="9">
    <location>
        <begin position="210"/>
        <end position="254"/>
    </location>
</feature>
<feature type="compositionally biased region" description="Basic residues" evidence="9">
    <location>
        <begin position="217"/>
        <end position="228"/>
    </location>
</feature>
<comment type="function">
    <text evidence="7">Is probably involved in a pathway contributing to genomic integrity.</text>
</comment>
<dbReference type="Proteomes" id="UP000054196">
    <property type="component" value="Unassembled WGS sequence"/>
</dbReference>
<accession>R7S002</accession>
<sequence length="254" mass="27510">MRFQSIFGILALVAGALVSVNASPLGDPAEPEVVVHAAFPEENVFGQVVNGERNKMLLLIENNSEHNITLLNAGGSIHHAESGALVKNVSQLTYGLPLLEGAKIQLPFTFYSECQPGDHRLKLWLQHAAEGTVYQVDAYDGIITVVEPEVSWFDIKLILTYIFTTAILGGLGYVAYVSFVPQTKKARKPKTSAVSEPVAVTATGAGGYQEEWIPEHHLKKPKATKRTKSGNVTSGDELSGAESGAEKKRSTRRK</sequence>
<protein>
    <recommendedName>
        <fullName evidence="14">Signal sequence receptor subunit alpha</fullName>
    </recommendedName>
</protein>
<keyword evidence="3 11" id="KW-0732">Signal</keyword>
<feature type="transmembrane region" description="Helical" evidence="10">
    <location>
        <begin position="158"/>
        <end position="180"/>
    </location>
</feature>
<evidence type="ECO:0000256" key="7">
    <source>
        <dbReference type="ARBA" id="ARBA00037565"/>
    </source>
</evidence>
<organism evidence="12 13">
    <name type="scientific">Punctularia strigosozonata (strain HHB-11173)</name>
    <name type="common">White-rot fungus</name>
    <dbReference type="NCBI Taxonomy" id="741275"/>
    <lineage>
        <taxon>Eukaryota</taxon>
        <taxon>Fungi</taxon>
        <taxon>Dikarya</taxon>
        <taxon>Basidiomycota</taxon>
        <taxon>Agaricomycotina</taxon>
        <taxon>Agaricomycetes</taxon>
        <taxon>Corticiales</taxon>
        <taxon>Punctulariaceae</taxon>
        <taxon>Punctularia</taxon>
    </lineage>
</organism>
<evidence type="ECO:0000256" key="5">
    <source>
        <dbReference type="ARBA" id="ARBA00022989"/>
    </source>
</evidence>
<dbReference type="GeneID" id="18886574"/>
<keyword evidence="4" id="KW-0256">Endoplasmic reticulum</keyword>
<evidence type="ECO:0000313" key="12">
    <source>
        <dbReference type="EMBL" id="EIN03695.1"/>
    </source>
</evidence>
<reference evidence="13" key="1">
    <citation type="journal article" date="2012" name="Science">
        <title>The Paleozoic origin of enzymatic lignin decomposition reconstructed from 31 fungal genomes.</title>
        <authorList>
            <person name="Floudas D."/>
            <person name="Binder M."/>
            <person name="Riley R."/>
            <person name="Barry K."/>
            <person name="Blanchette R.A."/>
            <person name="Henrissat B."/>
            <person name="Martinez A.T."/>
            <person name="Otillar R."/>
            <person name="Spatafora J.W."/>
            <person name="Yadav J.S."/>
            <person name="Aerts A."/>
            <person name="Benoit I."/>
            <person name="Boyd A."/>
            <person name="Carlson A."/>
            <person name="Copeland A."/>
            <person name="Coutinho P.M."/>
            <person name="de Vries R.P."/>
            <person name="Ferreira P."/>
            <person name="Findley K."/>
            <person name="Foster B."/>
            <person name="Gaskell J."/>
            <person name="Glotzer D."/>
            <person name="Gorecki P."/>
            <person name="Heitman J."/>
            <person name="Hesse C."/>
            <person name="Hori C."/>
            <person name="Igarashi K."/>
            <person name="Jurgens J.A."/>
            <person name="Kallen N."/>
            <person name="Kersten P."/>
            <person name="Kohler A."/>
            <person name="Kuees U."/>
            <person name="Kumar T.K.A."/>
            <person name="Kuo A."/>
            <person name="LaButti K."/>
            <person name="Larrondo L.F."/>
            <person name="Lindquist E."/>
            <person name="Ling A."/>
            <person name="Lombard V."/>
            <person name="Lucas S."/>
            <person name="Lundell T."/>
            <person name="Martin R."/>
            <person name="McLaughlin D.J."/>
            <person name="Morgenstern I."/>
            <person name="Morin E."/>
            <person name="Murat C."/>
            <person name="Nagy L.G."/>
            <person name="Nolan M."/>
            <person name="Ohm R.A."/>
            <person name="Patyshakuliyeva A."/>
            <person name="Rokas A."/>
            <person name="Ruiz-Duenas F.J."/>
            <person name="Sabat G."/>
            <person name="Salamov A."/>
            <person name="Samejima M."/>
            <person name="Schmutz J."/>
            <person name="Slot J.C."/>
            <person name="St John F."/>
            <person name="Stenlid J."/>
            <person name="Sun H."/>
            <person name="Sun S."/>
            <person name="Syed K."/>
            <person name="Tsang A."/>
            <person name="Wiebenga A."/>
            <person name="Young D."/>
            <person name="Pisabarro A."/>
            <person name="Eastwood D.C."/>
            <person name="Martin F."/>
            <person name="Cullen D."/>
            <person name="Grigoriev I.V."/>
            <person name="Hibbett D.S."/>
        </authorList>
    </citation>
    <scope>NUCLEOTIDE SEQUENCE [LARGE SCALE GENOMIC DNA]</scope>
    <source>
        <strain evidence="13">HHB-11173 SS5</strain>
    </source>
</reference>
<dbReference type="RefSeq" id="XP_007388980.1">
    <property type="nucleotide sequence ID" value="XM_007388918.1"/>
</dbReference>
<evidence type="ECO:0000256" key="6">
    <source>
        <dbReference type="ARBA" id="ARBA00023136"/>
    </source>
</evidence>
<keyword evidence="5 10" id="KW-1133">Transmembrane helix</keyword>
<evidence type="ECO:0000256" key="11">
    <source>
        <dbReference type="SAM" id="SignalP"/>
    </source>
</evidence>
<comment type="similarity">
    <text evidence="8">Belongs to the IRC22 family.</text>
</comment>
<dbReference type="InterPro" id="IPR005595">
    <property type="entry name" value="TRAP_alpha"/>
</dbReference>
<dbReference type="OMA" id="YQEEWIP"/>